<proteinExistence type="predicted"/>
<evidence type="ECO:0000313" key="1">
    <source>
        <dbReference type="EMBL" id="CAD7281259.1"/>
    </source>
</evidence>
<accession>A0A7R9BTE1</accession>
<keyword evidence="2" id="KW-1185">Reference proteome</keyword>
<organism evidence="1">
    <name type="scientific">Notodromas monacha</name>
    <dbReference type="NCBI Taxonomy" id="399045"/>
    <lineage>
        <taxon>Eukaryota</taxon>
        <taxon>Metazoa</taxon>
        <taxon>Ecdysozoa</taxon>
        <taxon>Arthropoda</taxon>
        <taxon>Crustacea</taxon>
        <taxon>Oligostraca</taxon>
        <taxon>Ostracoda</taxon>
        <taxon>Podocopa</taxon>
        <taxon>Podocopida</taxon>
        <taxon>Cypridocopina</taxon>
        <taxon>Cypridoidea</taxon>
        <taxon>Cyprididae</taxon>
        <taxon>Notodromas</taxon>
    </lineage>
</organism>
<protein>
    <submittedName>
        <fullName evidence="1">Uncharacterized protein</fullName>
    </submittedName>
</protein>
<dbReference type="AlphaFoldDB" id="A0A7R9BTE1"/>
<reference evidence="1" key="1">
    <citation type="submission" date="2020-11" db="EMBL/GenBank/DDBJ databases">
        <authorList>
            <person name="Tran Van P."/>
        </authorList>
    </citation>
    <scope>NUCLEOTIDE SEQUENCE</scope>
</reference>
<dbReference type="EMBL" id="OA884764">
    <property type="protein sequence ID" value="CAD7281259.1"/>
    <property type="molecule type" value="Genomic_DNA"/>
</dbReference>
<name>A0A7R9BTE1_9CRUS</name>
<evidence type="ECO:0000313" key="2">
    <source>
        <dbReference type="Proteomes" id="UP000678499"/>
    </source>
</evidence>
<dbReference type="EMBL" id="CAJPEX010002727">
    <property type="protein sequence ID" value="CAG0921411.1"/>
    <property type="molecule type" value="Genomic_DNA"/>
</dbReference>
<dbReference type="Proteomes" id="UP000678499">
    <property type="component" value="Unassembled WGS sequence"/>
</dbReference>
<gene>
    <name evidence="1" type="ORF">NMOB1V02_LOCUS8907</name>
</gene>
<sequence length="82" mass="9438">MLYQPGSEENSLNSDEAVPLWAILANWNGPESSGRQPPLRKYPWNRFKFANYHRAQRAYAEVCLSEDLNSFLNNTSMSLCLQ</sequence>